<evidence type="ECO:0000313" key="10">
    <source>
        <dbReference type="Proteomes" id="UP001187192"/>
    </source>
</evidence>
<protein>
    <recommendedName>
        <fullName evidence="8">J domain-containing protein</fullName>
    </recommendedName>
</protein>
<dbReference type="CDD" id="cd06257">
    <property type="entry name" value="DnaJ"/>
    <property type="match status" value="1"/>
</dbReference>
<dbReference type="PROSITE" id="PS50076">
    <property type="entry name" value="DNAJ_2"/>
    <property type="match status" value="1"/>
</dbReference>
<evidence type="ECO:0000313" key="9">
    <source>
        <dbReference type="EMBL" id="GMN45143.1"/>
    </source>
</evidence>
<comment type="subcellular location">
    <subcellularLocation>
        <location evidence="1">Membrane</location>
        <topology evidence="1">Single-pass membrane protein</topology>
    </subcellularLocation>
</comment>
<dbReference type="SUPFAM" id="SSF46565">
    <property type="entry name" value="Chaperone J-domain"/>
    <property type="match status" value="1"/>
</dbReference>
<sequence>MASTSTTTAGQALHSLALGGRANSVHRTPPRPTPTTTRQVNVNVRLRVRAVAREGPSRHQRSPPGVDTRIHWDNEDEGWLGRSTASTSSNPNQAEEAQKNLLGEKFADLLNQSTDSHYQFLGISAEADLEEIKAAYRRLSKEYHPDTTSLPLKAASDKFLRLREVYDVLSNEESRRFYDWTLAQEAASRQVEKMRMKLEDPYEQDIRSYEPVPDMVDRLGGRNMDLSDQAMTALTFDVFIVVFAICCIVYVIFFKEPYY</sequence>
<evidence type="ECO:0000256" key="6">
    <source>
        <dbReference type="SAM" id="MobiDB-lite"/>
    </source>
</evidence>
<dbReference type="SMART" id="SM00271">
    <property type="entry name" value="DnaJ"/>
    <property type="match status" value="1"/>
</dbReference>
<keyword evidence="5" id="KW-0143">Chaperone</keyword>
<dbReference type="Gene3D" id="1.10.287.110">
    <property type="entry name" value="DnaJ domain"/>
    <property type="match status" value="1"/>
</dbReference>
<comment type="caution">
    <text evidence="9">The sequence shown here is derived from an EMBL/GenBank/DDBJ whole genome shotgun (WGS) entry which is preliminary data.</text>
</comment>
<dbReference type="InterPro" id="IPR001623">
    <property type="entry name" value="DnaJ_domain"/>
</dbReference>
<keyword evidence="3 7" id="KW-1133">Transmembrane helix</keyword>
<accession>A0AA88D3X5</accession>
<dbReference type="FunFam" id="1.10.287.110:FF:000087">
    <property type="entry name" value="DnaJ homolog subfamily C member 4"/>
    <property type="match status" value="1"/>
</dbReference>
<evidence type="ECO:0000259" key="8">
    <source>
        <dbReference type="PROSITE" id="PS50076"/>
    </source>
</evidence>
<feature type="compositionally biased region" description="Polar residues" evidence="6">
    <location>
        <begin position="1"/>
        <end position="10"/>
    </location>
</feature>
<feature type="region of interest" description="Disordered" evidence="6">
    <location>
        <begin position="1"/>
        <end position="39"/>
    </location>
</feature>
<dbReference type="Proteomes" id="UP001187192">
    <property type="component" value="Unassembled WGS sequence"/>
</dbReference>
<feature type="transmembrane region" description="Helical" evidence="7">
    <location>
        <begin position="232"/>
        <end position="253"/>
    </location>
</feature>
<feature type="domain" description="J" evidence="8">
    <location>
        <begin position="116"/>
        <end position="182"/>
    </location>
</feature>
<feature type="region of interest" description="Disordered" evidence="6">
    <location>
        <begin position="51"/>
        <end position="71"/>
    </location>
</feature>
<reference evidence="9" key="1">
    <citation type="submission" date="2023-07" db="EMBL/GenBank/DDBJ databases">
        <title>draft genome sequence of fig (Ficus carica).</title>
        <authorList>
            <person name="Takahashi T."/>
            <person name="Nishimura K."/>
        </authorList>
    </citation>
    <scope>NUCLEOTIDE SEQUENCE</scope>
</reference>
<evidence type="ECO:0000256" key="5">
    <source>
        <dbReference type="ARBA" id="ARBA00023186"/>
    </source>
</evidence>
<keyword evidence="10" id="KW-1185">Reference proteome</keyword>
<dbReference type="PANTHER" id="PTHR45283">
    <property type="entry name" value="NAD(P)H-QUINONE OXIDOREDUCTASE SUBUNIT T, CHLOROPLASTIC"/>
    <property type="match status" value="1"/>
</dbReference>
<name>A0AA88D3X5_FICCA</name>
<dbReference type="PRINTS" id="PR00625">
    <property type="entry name" value="JDOMAIN"/>
</dbReference>
<dbReference type="GO" id="GO:0016020">
    <property type="term" value="C:membrane"/>
    <property type="evidence" value="ECO:0007669"/>
    <property type="project" value="UniProtKB-SubCell"/>
</dbReference>
<dbReference type="InterPro" id="IPR036869">
    <property type="entry name" value="J_dom_sf"/>
</dbReference>
<evidence type="ECO:0000256" key="1">
    <source>
        <dbReference type="ARBA" id="ARBA00004167"/>
    </source>
</evidence>
<proteinExistence type="predicted"/>
<dbReference type="InterPro" id="IPR044618">
    <property type="entry name" value="NdhT-like"/>
</dbReference>
<keyword evidence="2 7" id="KW-0812">Transmembrane</keyword>
<evidence type="ECO:0000256" key="4">
    <source>
        <dbReference type="ARBA" id="ARBA00023136"/>
    </source>
</evidence>
<dbReference type="PANTHER" id="PTHR45283:SF1">
    <property type="entry name" value="NAD(P)H-QUINONE OXIDOREDUCTASE SUBUNIT T, CHLOROPLASTIC"/>
    <property type="match status" value="1"/>
</dbReference>
<evidence type="ECO:0000256" key="7">
    <source>
        <dbReference type="SAM" id="Phobius"/>
    </source>
</evidence>
<dbReference type="Pfam" id="PF00226">
    <property type="entry name" value="DnaJ"/>
    <property type="match status" value="1"/>
</dbReference>
<evidence type="ECO:0000256" key="2">
    <source>
        <dbReference type="ARBA" id="ARBA00022692"/>
    </source>
</evidence>
<gene>
    <name evidence="9" type="ORF">TIFTF001_014346</name>
</gene>
<organism evidence="9 10">
    <name type="scientific">Ficus carica</name>
    <name type="common">Common fig</name>
    <dbReference type="NCBI Taxonomy" id="3494"/>
    <lineage>
        <taxon>Eukaryota</taxon>
        <taxon>Viridiplantae</taxon>
        <taxon>Streptophyta</taxon>
        <taxon>Embryophyta</taxon>
        <taxon>Tracheophyta</taxon>
        <taxon>Spermatophyta</taxon>
        <taxon>Magnoliopsida</taxon>
        <taxon>eudicotyledons</taxon>
        <taxon>Gunneridae</taxon>
        <taxon>Pentapetalae</taxon>
        <taxon>rosids</taxon>
        <taxon>fabids</taxon>
        <taxon>Rosales</taxon>
        <taxon>Moraceae</taxon>
        <taxon>Ficeae</taxon>
        <taxon>Ficus</taxon>
    </lineage>
</organism>
<keyword evidence="4 7" id="KW-0472">Membrane</keyword>
<dbReference type="EMBL" id="BTGU01000020">
    <property type="protein sequence ID" value="GMN45143.1"/>
    <property type="molecule type" value="Genomic_DNA"/>
</dbReference>
<evidence type="ECO:0000256" key="3">
    <source>
        <dbReference type="ARBA" id="ARBA00022989"/>
    </source>
</evidence>
<dbReference type="AlphaFoldDB" id="A0AA88D3X5"/>